<dbReference type="NCBIfam" id="NF008691">
    <property type="entry name" value="PRK11713.1-4"/>
    <property type="match status" value="1"/>
</dbReference>
<evidence type="ECO:0000313" key="16">
    <source>
        <dbReference type="Proteomes" id="UP000287101"/>
    </source>
</evidence>
<sequence length="252" mass="27857">MQRYFLEESYDASQGEPLKLTGDDFHHAAHVMRMKVSDKCYLVFSDSVAVVAEVTEIGAEAILLKEIEKETQEKELPIAITIACGYTKGDKLDLVVQKGTEMGASRFVGFPGQTSVVKWDGKKLAKRQERLTKIAKEAAEQSHRHVQPTVSLYEKAKEFEAVFSDYDAILIAYEESAKQGEAGELVKTFQTIQPNQRLLVIFGPEGGLSPNEIETFQALGGNVCALGPRILRAETAPLYLLGAASYHFDLLV</sequence>
<dbReference type="InterPro" id="IPR046887">
    <property type="entry name" value="RsmE_PUA-like"/>
</dbReference>
<keyword evidence="6 12" id="KW-0698">rRNA processing</keyword>
<keyword evidence="8 12" id="KW-0808">Transferase</keyword>
<dbReference type="AlphaFoldDB" id="A0A430A4J0"/>
<dbReference type="NCBIfam" id="TIGR00046">
    <property type="entry name" value="RsmE family RNA methyltransferase"/>
    <property type="match status" value="1"/>
</dbReference>
<keyword evidence="7 12" id="KW-0489">Methyltransferase</keyword>
<evidence type="ECO:0000256" key="11">
    <source>
        <dbReference type="ARBA" id="ARBA00047944"/>
    </source>
</evidence>
<evidence type="ECO:0000256" key="9">
    <source>
        <dbReference type="ARBA" id="ARBA00022691"/>
    </source>
</evidence>
<organism evidence="15 16">
    <name type="scientific">Vagococcus fessus</name>
    <dbReference type="NCBI Taxonomy" id="120370"/>
    <lineage>
        <taxon>Bacteria</taxon>
        <taxon>Bacillati</taxon>
        <taxon>Bacillota</taxon>
        <taxon>Bacilli</taxon>
        <taxon>Lactobacillales</taxon>
        <taxon>Enterococcaceae</taxon>
        <taxon>Vagococcus</taxon>
    </lineage>
</organism>
<dbReference type="GO" id="GO:0070475">
    <property type="term" value="P:rRNA base methylation"/>
    <property type="evidence" value="ECO:0007669"/>
    <property type="project" value="TreeGrafter"/>
</dbReference>
<comment type="catalytic activity">
    <reaction evidence="11 12">
        <text>uridine(1498) in 16S rRNA + S-adenosyl-L-methionine = N(3)-methyluridine(1498) in 16S rRNA + S-adenosyl-L-homocysteine + H(+)</text>
        <dbReference type="Rhea" id="RHEA:42920"/>
        <dbReference type="Rhea" id="RHEA-COMP:10283"/>
        <dbReference type="Rhea" id="RHEA-COMP:10284"/>
        <dbReference type="ChEBI" id="CHEBI:15378"/>
        <dbReference type="ChEBI" id="CHEBI:57856"/>
        <dbReference type="ChEBI" id="CHEBI:59789"/>
        <dbReference type="ChEBI" id="CHEBI:65315"/>
        <dbReference type="ChEBI" id="CHEBI:74502"/>
        <dbReference type="EC" id="2.1.1.193"/>
    </reaction>
</comment>
<evidence type="ECO:0000259" key="14">
    <source>
        <dbReference type="Pfam" id="PF20260"/>
    </source>
</evidence>
<dbReference type="InterPro" id="IPR006700">
    <property type="entry name" value="RsmE"/>
</dbReference>
<evidence type="ECO:0000256" key="6">
    <source>
        <dbReference type="ARBA" id="ARBA00022552"/>
    </source>
</evidence>
<accession>A0A430A4J0</accession>
<dbReference type="EMBL" id="NGJY01000005">
    <property type="protein sequence ID" value="RSU01624.1"/>
    <property type="molecule type" value="Genomic_DNA"/>
</dbReference>
<dbReference type="RefSeq" id="WP_126832727.1">
    <property type="nucleotide sequence ID" value="NZ_CBCRYB010000008.1"/>
</dbReference>
<keyword evidence="16" id="KW-1185">Reference proteome</keyword>
<name>A0A430A4J0_9ENTE</name>
<evidence type="ECO:0000256" key="4">
    <source>
        <dbReference type="ARBA" id="ARBA00013673"/>
    </source>
</evidence>
<dbReference type="InterPro" id="IPR046886">
    <property type="entry name" value="RsmE_MTase_dom"/>
</dbReference>
<evidence type="ECO:0000256" key="7">
    <source>
        <dbReference type="ARBA" id="ARBA00022603"/>
    </source>
</evidence>
<evidence type="ECO:0000256" key="5">
    <source>
        <dbReference type="ARBA" id="ARBA00022490"/>
    </source>
</evidence>
<keyword evidence="5 12" id="KW-0963">Cytoplasm</keyword>
<evidence type="ECO:0000313" key="15">
    <source>
        <dbReference type="EMBL" id="RSU01624.1"/>
    </source>
</evidence>
<dbReference type="GO" id="GO:0005737">
    <property type="term" value="C:cytoplasm"/>
    <property type="evidence" value="ECO:0007669"/>
    <property type="project" value="UniProtKB-SubCell"/>
</dbReference>
<dbReference type="OrthoDB" id="9815641at2"/>
<evidence type="ECO:0000256" key="8">
    <source>
        <dbReference type="ARBA" id="ARBA00022679"/>
    </source>
</evidence>
<dbReference type="InterPro" id="IPR029026">
    <property type="entry name" value="tRNA_m1G_MTases_N"/>
</dbReference>
<reference evidence="15 16" key="1">
    <citation type="submission" date="2017-05" db="EMBL/GenBank/DDBJ databases">
        <title>Vagococcus spp. assemblies.</title>
        <authorList>
            <person name="Gulvik C.A."/>
        </authorList>
    </citation>
    <scope>NUCLEOTIDE SEQUENCE [LARGE SCALE GENOMIC DNA]</scope>
    <source>
        <strain evidence="15 16">CCUG 41755</strain>
    </source>
</reference>
<evidence type="ECO:0000259" key="13">
    <source>
        <dbReference type="Pfam" id="PF04452"/>
    </source>
</evidence>
<dbReference type="Proteomes" id="UP000287101">
    <property type="component" value="Unassembled WGS sequence"/>
</dbReference>
<evidence type="ECO:0000256" key="3">
    <source>
        <dbReference type="ARBA" id="ARBA00012328"/>
    </source>
</evidence>
<evidence type="ECO:0000256" key="2">
    <source>
        <dbReference type="ARBA" id="ARBA00005528"/>
    </source>
</evidence>
<comment type="similarity">
    <text evidence="2 12">Belongs to the RNA methyltransferase RsmE family.</text>
</comment>
<gene>
    <name evidence="15" type="ORF">CBF31_10375</name>
</gene>
<dbReference type="CDD" id="cd18084">
    <property type="entry name" value="RsmE-like"/>
    <property type="match status" value="1"/>
</dbReference>
<dbReference type="Pfam" id="PF20260">
    <property type="entry name" value="PUA_4"/>
    <property type="match status" value="1"/>
</dbReference>
<dbReference type="Gene3D" id="3.40.1280.10">
    <property type="match status" value="1"/>
</dbReference>
<dbReference type="PANTHER" id="PTHR30027:SF3">
    <property type="entry name" value="16S RRNA (URACIL(1498)-N(3))-METHYLTRANSFERASE"/>
    <property type="match status" value="1"/>
</dbReference>
<dbReference type="SUPFAM" id="SSF75217">
    <property type="entry name" value="alpha/beta knot"/>
    <property type="match status" value="1"/>
</dbReference>
<evidence type="ECO:0000256" key="1">
    <source>
        <dbReference type="ARBA" id="ARBA00004496"/>
    </source>
</evidence>
<dbReference type="Pfam" id="PF04452">
    <property type="entry name" value="Methyltrans_RNA"/>
    <property type="match status" value="1"/>
</dbReference>
<dbReference type="EC" id="2.1.1.193" evidence="3 12"/>
<dbReference type="GO" id="GO:0070042">
    <property type="term" value="F:rRNA (uridine-N3-)-methyltransferase activity"/>
    <property type="evidence" value="ECO:0007669"/>
    <property type="project" value="TreeGrafter"/>
</dbReference>
<dbReference type="PIRSF" id="PIRSF015601">
    <property type="entry name" value="MTase_slr0722"/>
    <property type="match status" value="1"/>
</dbReference>
<comment type="caution">
    <text evidence="15">The sequence shown here is derived from an EMBL/GenBank/DDBJ whole genome shotgun (WGS) entry which is preliminary data.</text>
</comment>
<dbReference type="InterPro" id="IPR015947">
    <property type="entry name" value="PUA-like_sf"/>
</dbReference>
<dbReference type="SUPFAM" id="SSF88697">
    <property type="entry name" value="PUA domain-like"/>
    <property type="match status" value="1"/>
</dbReference>
<feature type="domain" description="Ribosomal RNA small subunit methyltransferase E methyltransferase" evidence="13">
    <location>
        <begin position="75"/>
        <end position="244"/>
    </location>
</feature>
<comment type="subcellular location">
    <subcellularLocation>
        <location evidence="1 12">Cytoplasm</location>
    </subcellularLocation>
</comment>
<feature type="domain" description="Ribosomal RNA small subunit methyltransferase E PUA-like" evidence="14">
    <location>
        <begin position="20"/>
        <end position="66"/>
    </location>
</feature>
<protein>
    <recommendedName>
        <fullName evidence="4 12">Ribosomal RNA small subunit methyltransferase E</fullName>
        <ecNumber evidence="3 12">2.1.1.193</ecNumber>
    </recommendedName>
</protein>
<proteinExistence type="inferred from homology"/>
<comment type="function">
    <text evidence="10 12">Specifically methylates the N3 position of the uracil ring of uridine 1498 (m3U1498) in 16S rRNA. Acts on the fully assembled 30S ribosomal subunit.</text>
</comment>
<dbReference type="PANTHER" id="PTHR30027">
    <property type="entry name" value="RIBOSOMAL RNA SMALL SUBUNIT METHYLTRANSFERASE E"/>
    <property type="match status" value="1"/>
</dbReference>
<keyword evidence="9 12" id="KW-0949">S-adenosyl-L-methionine</keyword>
<evidence type="ECO:0000256" key="12">
    <source>
        <dbReference type="PIRNR" id="PIRNR015601"/>
    </source>
</evidence>
<dbReference type="InterPro" id="IPR029028">
    <property type="entry name" value="Alpha/beta_knot_MTases"/>
</dbReference>
<evidence type="ECO:0000256" key="10">
    <source>
        <dbReference type="ARBA" id="ARBA00025699"/>
    </source>
</evidence>